<protein>
    <submittedName>
        <fullName evidence="2">Uncharacterized protein</fullName>
    </submittedName>
</protein>
<dbReference type="AlphaFoldDB" id="A0A0M4D2F0"/>
<dbReference type="STRING" id="1603606.DSOUD_2690"/>
<keyword evidence="3" id="KW-1185">Reference proteome</keyword>
<evidence type="ECO:0000313" key="2">
    <source>
        <dbReference type="EMBL" id="ALC17440.1"/>
    </source>
</evidence>
<feature type="signal peptide" evidence="1">
    <location>
        <begin position="1"/>
        <end position="24"/>
    </location>
</feature>
<dbReference type="Proteomes" id="UP000057158">
    <property type="component" value="Chromosome"/>
</dbReference>
<accession>A0A0M4D2F0</accession>
<dbReference type="KEGG" id="des:DSOUD_2690"/>
<dbReference type="RefSeq" id="WP_157671873.1">
    <property type="nucleotide sequence ID" value="NZ_CP010802.1"/>
</dbReference>
<evidence type="ECO:0000256" key="1">
    <source>
        <dbReference type="SAM" id="SignalP"/>
    </source>
</evidence>
<evidence type="ECO:0000313" key="3">
    <source>
        <dbReference type="Proteomes" id="UP000057158"/>
    </source>
</evidence>
<gene>
    <name evidence="2" type="ORF">DSOUD_2690</name>
</gene>
<proteinExistence type="predicted"/>
<dbReference type="EMBL" id="CP010802">
    <property type="protein sequence ID" value="ALC17440.1"/>
    <property type="molecule type" value="Genomic_DNA"/>
</dbReference>
<organism evidence="2 3">
    <name type="scientific">Desulfuromonas soudanensis</name>
    <dbReference type="NCBI Taxonomy" id="1603606"/>
    <lineage>
        <taxon>Bacteria</taxon>
        <taxon>Pseudomonadati</taxon>
        <taxon>Thermodesulfobacteriota</taxon>
        <taxon>Desulfuromonadia</taxon>
        <taxon>Desulfuromonadales</taxon>
        <taxon>Desulfuromonadaceae</taxon>
        <taxon>Desulfuromonas</taxon>
    </lineage>
</organism>
<sequence length="48" mass="4785">MKESLVRTLVVMACGVVMALAAYAGQAGSANDLRPLAASAATTVPSGY</sequence>
<reference evidence="2 3" key="1">
    <citation type="submission" date="2015-07" db="EMBL/GenBank/DDBJ databases">
        <title>Isolation and Genomic Characterization of a Novel Halophilic Metal-Reducing Deltaproteobacterium from the Deep Subsurface.</title>
        <authorList>
            <person name="Badalamenti J.P."/>
            <person name="Summers Z.M."/>
            <person name="Gralnick J.A."/>
            <person name="Bond D.R."/>
        </authorList>
    </citation>
    <scope>NUCLEOTIDE SEQUENCE [LARGE SCALE GENOMIC DNA]</scope>
    <source>
        <strain evidence="2 3">WTL</strain>
    </source>
</reference>
<name>A0A0M4D2F0_9BACT</name>
<keyword evidence="1" id="KW-0732">Signal</keyword>
<dbReference type="PATRIC" id="fig|1603606.3.peg.2922"/>
<feature type="chain" id="PRO_5005791780" evidence="1">
    <location>
        <begin position="25"/>
        <end position="48"/>
    </location>
</feature>